<evidence type="ECO:0000256" key="11">
    <source>
        <dbReference type="ARBA" id="ARBA00023144"/>
    </source>
</evidence>
<feature type="domain" description="Galactose-1-phosphate uridyl transferase C-terminal" evidence="16">
    <location>
        <begin position="188"/>
        <end position="351"/>
    </location>
</feature>
<accession>A0ABY7LS28</accession>
<organism evidence="17 18">
    <name type="scientific">Hymenobacter canadensis</name>
    <dbReference type="NCBI Taxonomy" id="2999067"/>
    <lineage>
        <taxon>Bacteria</taxon>
        <taxon>Pseudomonadati</taxon>
        <taxon>Bacteroidota</taxon>
        <taxon>Cytophagia</taxon>
        <taxon>Cytophagales</taxon>
        <taxon>Hymenobacteraceae</taxon>
        <taxon>Hymenobacter</taxon>
    </lineage>
</organism>
<dbReference type="Gene3D" id="3.30.428.10">
    <property type="entry name" value="HIT-like"/>
    <property type="match status" value="2"/>
</dbReference>
<evidence type="ECO:0000256" key="12">
    <source>
        <dbReference type="ARBA" id="ARBA00023277"/>
    </source>
</evidence>
<sequence length="357" mass="40403">MPAPATFDLAQQPHRRYNPLNGEWLLVSPHRALRPWQGQQEAPDTASRPAHDPTCYLCPGNGRVNGDQNPDYRGTFVFDNDFAALREDAPAGSVNLGGLLRAEAESGLGRVICFSPRHDLTLPEMPVADLRRVVDIWTEQFRELAARPDIGYVQIFENKGAVMGCSNPHPHGQIWAQRTVPGEPAKESRQQLAYFQEHGRTLLTDYLALELAEQSRVVLENAHWVALVPFWASWPFETLLLPRRAVQDLTQLTEDEKDAFADALQRLTIRYDNLFQTSFPYSAGLHQRPTDGPAYPEWHLHMHFFPPLLRSATVRKFMVGYELLANAQRDITPEWAAERLRAQPEVHYKAAAANSVT</sequence>
<comment type="catalytic activity">
    <reaction evidence="1 14">
        <text>alpha-D-galactose 1-phosphate + UDP-alpha-D-glucose = alpha-D-glucose 1-phosphate + UDP-alpha-D-galactose</text>
        <dbReference type="Rhea" id="RHEA:13989"/>
        <dbReference type="ChEBI" id="CHEBI:58336"/>
        <dbReference type="ChEBI" id="CHEBI:58601"/>
        <dbReference type="ChEBI" id="CHEBI:58885"/>
        <dbReference type="ChEBI" id="CHEBI:66914"/>
        <dbReference type="EC" id="2.7.7.12"/>
    </reaction>
</comment>
<feature type="domain" description="Galactose-1-phosphate uridyl transferase N-terminal" evidence="15">
    <location>
        <begin position="10"/>
        <end position="181"/>
    </location>
</feature>
<keyword evidence="18" id="KW-1185">Reference proteome</keyword>
<evidence type="ECO:0000256" key="13">
    <source>
        <dbReference type="NCBIfam" id="TIGR00209"/>
    </source>
</evidence>
<dbReference type="InterPro" id="IPR019779">
    <property type="entry name" value="GalP_UDPtransf1_His-AS"/>
</dbReference>
<proteinExistence type="inferred from homology"/>
<keyword evidence="7 14" id="KW-0808">Transferase</keyword>
<evidence type="ECO:0000256" key="6">
    <source>
        <dbReference type="ARBA" id="ARBA00016340"/>
    </source>
</evidence>
<dbReference type="SUPFAM" id="SSF54197">
    <property type="entry name" value="HIT-like"/>
    <property type="match status" value="2"/>
</dbReference>
<evidence type="ECO:0000259" key="15">
    <source>
        <dbReference type="Pfam" id="PF01087"/>
    </source>
</evidence>
<keyword evidence="12 14" id="KW-0119">Carbohydrate metabolism</keyword>
<dbReference type="CDD" id="cd00608">
    <property type="entry name" value="GalT"/>
    <property type="match status" value="1"/>
</dbReference>
<evidence type="ECO:0000256" key="7">
    <source>
        <dbReference type="ARBA" id="ARBA00022679"/>
    </source>
</evidence>
<keyword evidence="11 14" id="KW-0299">Galactose metabolism</keyword>
<keyword evidence="8 14" id="KW-0548">Nucleotidyltransferase</keyword>
<comment type="similarity">
    <text evidence="4 14">Belongs to the galactose-1-phosphate uridylyltransferase type 1 family.</text>
</comment>
<dbReference type="GO" id="GO:0008108">
    <property type="term" value="F:UDP-glucose:hexose-1-phosphate uridylyltransferase activity"/>
    <property type="evidence" value="ECO:0007669"/>
    <property type="project" value="UniProtKB-EC"/>
</dbReference>
<evidence type="ECO:0000256" key="5">
    <source>
        <dbReference type="ARBA" id="ARBA00012384"/>
    </source>
</evidence>
<comment type="pathway">
    <text evidence="3 14">Carbohydrate metabolism; galactose metabolism.</text>
</comment>
<keyword evidence="9 14" id="KW-0479">Metal-binding</keyword>
<dbReference type="EC" id="2.7.7.12" evidence="5 13"/>
<comment type="cofactor">
    <cofactor evidence="2">
        <name>Zn(2+)</name>
        <dbReference type="ChEBI" id="CHEBI:29105"/>
    </cofactor>
</comment>
<evidence type="ECO:0000256" key="4">
    <source>
        <dbReference type="ARBA" id="ARBA00010951"/>
    </source>
</evidence>
<evidence type="ECO:0000256" key="2">
    <source>
        <dbReference type="ARBA" id="ARBA00001947"/>
    </source>
</evidence>
<dbReference type="InterPro" id="IPR001937">
    <property type="entry name" value="GalP_UDPtransf1"/>
</dbReference>
<evidence type="ECO:0000256" key="14">
    <source>
        <dbReference type="RuleBase" id="RU000506"/>
    </source>
</evidence>
<name>A0ABY7LS28_9BACT</name>
<gene>
    <name evidence="17" type="ORF">O3303_01355</name>
</gene>
<dbReference type="PANTHER" id="PTHR11943:SF1">
    <property type="entry name" value="GALACTOSE-1-PHOSPHATE URIDYLYLTRANSFERASE"/>
    <property type="match status" value="1"/>
</dbReference>
<dbReference type="InterPro" id="IPR005849">
    <property type="entry name" value="GalP_Utransf_N"/>
</dbReference>
<dbReference type="PIRSF" id="PIRSF000808">
    <property type="entry name" value="GalT"/>
    <property type="match status" value="1"/>
</dbReference>
<keyword evidence="10" id="KW-0862">Zinc</keyword>
<dbReference type="Pfam" id="PF01087">
    <property type="entry name" value="GalP_UDP_transf"/>
    <property type="match status" value="1"/>
</dbReference>
<evidence type="ECO:0000313" key="17">
    <source>
        <dbReference type="EMBL" id="WBA42217.1"/>
    </source>
</evidence>
<evidence type="ECO:0000313" key="18">
    <source>
        <dbReference type="Proteomes" id="UP001211005"/>
    </source>
</evidence>
<dbReference type="PROSITE" id="PS00117">
    <property type="entry name" value="GAL_P_UDP_TRANSF_I"/>
    <property type="match status" value="1"/>
</dbReference>
<dbReference type="EMBL" id="CP114767">
    <property type="protein sequence ID" value="WBA42217.1"/>
    <property type="molecule type" value="Genomic_DNA"/>
</dbReference>
<dbReference type="NCBIfam" id="TIGR00209">
    <property type="entry name" value="galT_1"/>
    <property type="match status" value="1"/>
</dbReference>
<evidence type="ECO:0000256" key="1">
    <source>
        <dbReference type="ARBA" id="ARBA00001107"/>
    </source>
</evidence>
<dbReference type="Pfam" id="PF02744">
    <property type="entry name" value="GalP_UDP_tr_C"/>
    <property type="match status" value="1"/>
</dbReference>
<reference evidence="17 18" key="1">
    <citation type="submission" date="2022-12" db="EMBL/GenBank/DDBJ databases">
        <title>Hymenobacter canadensis sp. nov. isolated from lake water of the Cambridge Bay, Canada.</title>
        <authorList>
            <person name="Kim W.H."/>
            <person name="Lee Y.M."/>
        </authorList>
    </citation>
    <scope>NUCLEOTIDE SEQUENCE [LARGE SCALE GENOMIC DNA]</scope>
    <source>
        <strain evidence="17 18">PAMC 29467</strain>
    </source>
</reference>
<dbReference type="InterPro" id="IPR005850">
    <property type="entry name" value="GalP_Utransf_C"/>
</dbReference>
<evidence type="ECO:0000256" key="10">
    <source>
        <dbReference type="ARBA" id="ARBA00022833"/>
    </source>
</evidence>
<evidence type="ECO:0000256" key="8">
    <source>
        <dbReference type="ARBA" id="ARBA00022695"/>
    </source>
</evidence>
<dbReference type="InterPro" id="IPR036265">
    <property type="entry name" value="HIT-like_sf"/>
</dbReference>
<dbReference type="NCBIfam" id="NF008724">
    <property type="entry name" value="PRK11720.1"/>
    <property type="match status" value="1"/>
</dbReference>
<dbReference type="Proteomes" id="UP001211005">
    <property type="component" value="Chromosome"/>
</dbReference>
<evidence type="ECO:0000256" key="9">
    <source>
        <dbReference type="ARBA" id="ARBA00022723"/>
    </source>
</evidence>
<dbReference type="PANTHER" id="PTHR11943">
    <property type="entry name" value="GALACTOSE-1-PHOSPHATE URIDYLYLTRANSFERASE"/>
    <property type="match status" value="1"/>
</dbReference>
<protein>
    <recommendedName>
        <fullName evidence="6 13">Galactose-1-phosphate uridylyltransferase</fullName>
        <ecNumber evidence="5 13">2.7.7.12</ecNumber>
    </recommendedName>
</protein>
<dbReference type="RefSeq" id="WP_269560276.1">
    <property type="nucleotide sequence ID" value="NZ_CP114767.1"/>
</dbReference>
<evidence type="ECO:0000256" key="3">
    <source>
        <dbReference type="ARBA" id="ARBA00004947"/>
    </source>
</evidence>
<evidence type="ECO:0000259" key="16">
    <source>
        <dbReference type="Pfam" id="PF02744"/>
    </source>
</evidence>